<sequence length="407" mass="44302">MKAMSRAALLAVTLLSAGVAQAEPLTLEEAIRQSVANSPQGEASAARIEVLEAARAAADTRPAPTIDGTVENIGTGSFNQFQVDATYNERIERGGKRAARIELAEGDIGVAQAEALIRRLDLAMQVQELYVEVQAAALDLELARSRVEIAERLQGEVQRRVDDARDPLFAGTRARTQLAEAQVDLELAEHALEAATIRLALLTGGNPDELSVVTNGFLGPQIVALEYDELSSIDLALYEARIQRAEANMRLQDANSRTDPTVYGGPRVFGSGDVALIAGISLPLPNRALNQANRDRAAAERRQIDADLAVERFQRRREIGFAIERVEEARREAEAIRTRVVSGAEQTLREVRAGYNRGGFTFLDVSTAESALHDARERMVDALAEYHRAKVDLDRLTGRFAELVGGN</sequence>
<dbReference type="InterPro" id="IPR003423">
    <property type="entry name" value="OMP_efflux"/>
</dbReference>
<dbReference type="EMBL" id="CP011770">
    <property type="protein sequence ID" value="AKM10612.1"/>
    <property type="molecule type" value="Genomic_DNA"/>
</dbReference>
<dbReference type="Proteomes" id="UP000035287">
    <property type="component" value="Chromosome"/>
</dbReference>
<dbReference type="PATRIC" id="fig|1348774.3.peg.2652"/>
<comment type="similarity">
    <text evidence="1">Belongs to the outer membrane factor (OMF) (TC 1.B.17) family.</text>
</comment>
<dbReference type="PANTHER" id="PTHR30203:SF24">
    <property type="entry name" value="BLR4935 PROTEIN"/>
    <property type="match status" value="1"/>
</dbReference>
<dbReference type="Gene3D" id="1.20.1600.10">
    <property type="entry name" value="Outer membrane efflux proteins (OEP)"/>
    <property type="match status" value="1"/>
</dbReference>
<dbReference type="STRING" id="1348774.AB433_12615"/>
<dbReference type="GO" id="GO:0015562">
    <property type="term" value="F:efflux transmembrane transporter activity"/>
    <property type="evidence" value="ECO:0007669"/>
    <property type="project" value="InterPro"/>
</dbReference>
<dbReference type="SUPFAM" id="SSF56954">
    <property type="entry name" value="Outer membrane efflux proteins (OEP)"/>
    <property type="match status" value="1"/>
</dbReference>
<keyword evidence="3" id="KW-1185">Reference proteome</keyword>
<dbReference type="RefSeq" id="WP_047821414.1">
    <property type="nucleotide sequence ID" value="NZ_CP011770.1"/>
</dbReference>
<organism evidence="2 3">
    <name type="scientific">Croceicoccus naphthovorans</name>
    <dbReference type="NCBI Taxonomy" id="1348774"/>
    <lineage>
        <taxon>Bacteria</taxon>
        <taxon>Pseudomonadati</taxon>
        <taxon>Pseudomonadota</taxon>
        <taxon>Alphaproteobacteria</taxon>
        <taxon>Sphingomonadales</taxon>
        <taxon>Erythrobacteraceae</taxon>
        <taxon>Croceicoccus</taxon>
    </lineage>
</organism>
<dbReference type="InterPro" id="IPR010131">
    <property type="entry name" value="MdtP/NodT-like"/>
</dbReference>
<dbReference type="KEGG" id="cna:AB433_12615"/>
<gene>
    <name evidence="2" type="ORF">AB433_12615</name>
</gene>
<reference evidence="2 3" key="1">
    <citation type="submission" date="2015-06" db="EMBL/GenBank/DDBJ databases">
        <authorList>
            <person name="Zeng Y."/>
            <person name="Huang Y."/>
        </authorList>
    </citation>
    <scope>NUCLEOTIDE SEQUENCE [LARGE SCALE GENOMIC DNA]</scope>
    <source>
        <strain evidence="2 3">PQ-2</strain>
    </source>
</reference>
<name>A0A0G3XHE9_9SPHN</name>
<evidence type="ECO:0000313" key="3">
    <source>
        <dbReference type="Proteomes" id="UP000035287"/>
    </source>
</evidence>
<protein>
    <submittedName>
        <fullName evidence="2">Uncharacterized protein</fullName>
    </submittedName>
</protein>
<evidence type="ECO:0000313" key="2">
    <source>
        <dbReference type="EMBL" id="AKM10612.1"/>
    </source>
</evidence>
<dbReference type="OrthoDB" id="9791261at2"/>
<evidence type="ECO:0000256" key="1">
    <source>
        <dbReference type="ARBA" id="ARBA00007613"/>
    </source>
</evidence>
<dbReference type="AlphaFoldDB" id="A0A0G3XHE9"/>
<accession>A0A0G3XHE9</accession>
<dbReference type="PANTHER" id="PTHR30203">
    <property type="entry name" value="OUTER MEMBRANE CATION EFFLUX PROTEIN"/>
    <property type="match status" value="1"/>
</dbReference>
<proteinExistence type="inferred from homology"/>
<dbReference type="Pfam" id="PF02321">
    <property type="entry name" value="OEP"/>
    <property type="match status" value="2"/>
</dbReference>